<feature type="domain" description="Transposase InsH N-terminal" evidence="1">
    <location>
        <begin position="33"/>
        <end position="73"/>
    </location>
</feature>
<dbReference type="Proteomes" id="UP000243753">
    <property type="component" value="Chromosome"/>
</dbReference>
<proteinExistence type="predicted"/>
<sequence>MVILIQKFIPLRKIEAKNAKKAPIKTINTDVMWNNLSDVKVEEHVNHSLSAMKFCGMQLEDNVTIYSVLSRFRPEITEKKAFDSLLSEINHQLEKHRIIIHQGVKVDASIMQLMILDLIH</sequence>
<dbReference type="AlphaFoldDB" id="A0AAD0EAE3"/>
<dbReference type="EMBL" id="CP022389">
    <property type="protein sequence ID" value="ATA93998.1"/>
    <property type="molecule type" value="Genomic_DNA"/>
</dbReference>
<evidence type="ECO:0000313" key="2">
    <source>
        <dbReference type="EMBL" id="ATA93998.1"/>
    </source>
</evidence>
<dbReference type="Pfam" id="PF05598">
    <property type="entry name" value="DUF772"/>
    <property type="match status" value="1"/>
</dbReference>
<evidence type="ECO:0000313" key="3">
    <source>
        <dbReference type="Proteomes" id="UP000243753"/>
    </source>
</evidence>
<dbReference type="InterPro" id="IPR008490">
    <property type="entry name" value="Transposase_InsH_N"/>
</dbReference>
<gene>
    <name evidence="2" type="ORF">CGC54_06470</name>
</gene>
<organism evidence="2 3">
    <name type="scientific">Capnocytophaga canimorsus</name>
    <dbReference type="NCBI Taxonomy" id="28188"/>
    <lineage>
        <taxon>Bacteria</taxon>
        <taxon>Pseudomonadati</taxon>
        <taxon>Bacteroidota</taxon>
        <taxon>Flavobacteriia</taxon>
        <taxon>Flavobacteriales</taxon>
        <taxon>Flavobacteriaceae</taxon>
        <taxon>Capnocytophaga</taxon>
    </lineage>
</organism>
<reference evidence="3" key="1">
    <citation type="submission" date="2017-06" db="EMBL/GenBank/DDBJ databases">
        <title>Capnocytophaga spp. assemblies.</title>
        <authorList>
            <person name="Gulvik C.A."/>
        </authorList>
    </citation>
    <scope>NUCLEOTIDE SEQUENCE [LARGE SCALE GENOMIC DNA]</scope>
    <source>
        <strain evidence="3">H3936</strain>
    </source>
</reference>
<evidence type="ECO:0000259" key="1">
    <source>
        <dbReference type="Pfam" id="PF05598"/>
    </source>
</evidence>
<dbReference type="RefSeq" id="WP_095919164.1">
    <property type="nucleotide sequence ID" value="NZ_CP022389.1"/>
</dbReference>
<protein>
    <recommendedName>
        <fullName evidence="1">Transposase InsH N-terminal domain-containing protein</fullName>
    </recommendedName>
</protein>
<name>A0AAD0EAE3_9FLAO</name>
<accession>A0AAD0EAE3</accession>